<dbReference type="GO" id="GO:0044010">
    <property type="term" value="P:single-species biofilm formation"/>
    <property type="evidence" value="ECO:0007669"/>
    <property type="project" value="TreeGrafter"/>
</dbReference>
<sequence>MKLSLIICTYKRSESLLRLLESVKQQSHLPDEILVIDASPDKETALALKNTHLAQLRYHKVEPEQRGLTKQRNTGIELCNPNTDIVSFLDDDTVLKPEYFKNLIKVFKDHPQITGVGGIAVNENQWQKTIIDEKDRNHIFKDGYRVKLSTRYKLRQKLGLMSDLAPGQMPKFSHGNTQSYPLTGKTYQVDLLLGMSMAYRSKVVFNQKFSEYFEGYGLYEDADYSIRALKFGQNVIASSVQLEHHHHASGRPNQFTYGKMVVRNGWYVWRLRWPEPGFKNVVKWHANVLLLAFLRLGNTITTRKKKQAFTEALGRFTALFLLCFKKPDINR</sequence>
<dbReference type="SUPFAM" id="SSF53448">
    <property type="entry name" value="Nucleotide-diphospho-sugar transferases"/>
    <property type="match status" value="1"/>
</dbReference>
<dbReference type="InterPro" id="IPR029044">
    <property type="entry name" value="Nucleotide-diphossugar_trans"/>
</dbReference>
<dbReference type="Proteomes" id="UP000478505">
    <property type="component" value="Unassembled WGS sequence"/>
</dbReference>
<feature type="domain" description="Glycosyltransferase 2-like" evidence="1">
    <location>
        <begin position="4"/>
        <end position="133"/>
    </location>
</feature>
<dbReference type="Pfam" id="PF00535">
    <property type="entry name" value="Glycos_transf_2"/>
    <property type="match status" value="1"/>
</dbReference>
<organism evidence="2 3">
    <name type="scientific">Psychroflexus aurantiacus</name>
    <dbReference type="NCBI Taxonomy" id="2709310"/>
    <lineage>
        <taxon>Bacteria</taxon>
        <taxon>Pseudomonadati</taxon>
        <taxon>Bacteroidota</taxon>
        <taxon>Flavobacteriia</taxon>
        <taxon>Flavobacteriales</taxon>
        <taxon>Flavobacteriaceae</taxon>
        <taxon>Psychroflexus</taxon>
    </lineage>
</organism>
<dbReference type="GO" id="GO:0016740">
    <property type="term" value="F:transferase activity"/>
    <property type="evidence" value="ECO:0007669"/>
    <property type="project" value="UniProtKB-KW"/>
</dbReference>
<dbReference type="EMBL" id="JAAIKD010000003">
    <property type="protein sequence ID" value="NEV93928.1"/>
    <property type="molecule type" value="Genomic_DNA"/>
</dbReference>
<dbReference type="RefSeq" id="WP_164004643.1">
    <property type="nucleotide sequence ID" value="NZ_JAAIKD010000003.1"/>
</dbReference>
<gene>
    <name evidence="2" type="ORF">G3567_07185</name>
</gene>
<dbReference type="AlphaFoldDB" id="A0A6B3R1L3"/>
<evidence type="ECO:0000313" key="2">
    <source>
        <dbReference type="EMBL" id="NEV93928.1"/>
    </source>
</evidence>
<reference evidence="2 3" key="1">
    <citation type="submission" date="2020-02" db="EMBL/GenBank/DDBJ databases">
        <title>Flavobacteriaceae Psychroflexus bacterium YR1-1, complete genome.</title>
        <authorList>
            <person name="Li Y."/>
            <person name="Wu S."/>
        </authorList>
    </citation>
    <scope>NUCLEOTIDE SEQUENCE [LARGE SCALE GENOMIC DNA]</scope>
    <source>
        <strain evidence="2 3">YR1-1</strain>
    </source>
</reference>
<dbReference type="InterPro" id="IPR001173">
    <property type="entry name" value="Glyco_trans_2-like"/>
</dbReference>
<evidence type="ECO:0000313" key="3">
    <source>
        <dbReference type="Proteomes" id="UP000478505"/>
    </source>
</evidence>
<accession>A0A6B3R1L3</accession>
<protein>
    <submittedName>
        <fullName evidence="2">Glycosyltransferase family 2 protein</fullName>
    </submittedName>
</protein>
<dbReference type="InterPro" id="IPR050834">
    <property type="entry name" value="Glycosyltransf_2"/>
</dbReference>
<keyword evidence="2" id="KW-0808">Transferase</keyword>
<dbReference type="PANTHER" id="PTHR43685">
    <property type="entry name" value="GLYCOSYLTRANSFERASE"/>
    <property type="match status" value="1"/>
</dbReference>
<dbReference type="CDD" id="cd00761">
    <property type="entry name" value="Glyco_tranf_GTA_type"/>
    <property type="match status" value="1"/>
</dbReference>
<name>A0A6B3R1L3_9FLAO</name>
<keyword evidence="3" id="KW-1185">Reference proteome</keyword>
<proteinExistence type="predicted"/>
<evidence type="ECO:0000259" key="1">
    <source>
        <dbReference type="Pfam" id="PF00535"/>
    </source>
</evidence>
<dbReference type="PANTHER" id="PTHR43685:SF13">
    <property type="entry name" value="O ANTIGEN BIOSYNTHESIS RHAMNOSYLTRANSFERASE RFBN"/>
    <property type="match status" value="1"/>
</dbReference>
<dbReference type="Gene3D" id="3.90.550.10">
    <property type="entry name" value="Spore Coat Polysaccharide Biosynthesis Protein SpsA, Chain A"/>
    <property type="match status" value="1"/>
</dbReference>
<comment type="caution">
    <text evidence="2">The sequence shown here is derived from an EMBL/GenBank/DDBJ whole genome shotgun (WGS) entry which is preliminary data.</text>
</comment>